<protein>
    <recommendedName>
        <fullName evidence="2">Rab-GAP TBC domain-containing protein</fullName>
    </recommendedName>
</protein>
<feature type="domain" description="Rab-GAP TBC" evidence="2">
    <location>
        <begin position="833"/>
        <end position="1022"/>
    </location>
</feature>
<keyword evidence="4" id="KW-1185">Reference proteome</keyword>
<dbReference type="Proteomes" id="UP001595075">
    <property type="component" value="Unassembled WGS sequence"/>
</dbReference>
<dbReference type="PROSITE" id="PS50086">
    <property type="entry name" value="TBC_RABGAP"/>
    <property type="match status" value="1"/>
</dbReference>
<reference evidence="3 4" key="1">
    <citation type="journal article" date="2024" name="Commun. Biol.">
        <title>Comparative genomic analysis of thermophilic fungi reveals convergent evolutionary adaptations and gene losses.</title>
        <authorList>
            <person name="Steindorff A.S."/>
            <person name="Aguilar-Pontes M.V."/>
            <person name="Robinson A.J."/>
            <person name="Andreopoulos B."/>
            <person name="LaButti K."/>
            <person name="Kuo A."/>
            <person name="Mondo S."/>
            <person name="Riley R."/>
            <person name="Otillar R."/>
            <person name="Haridas S."/>
            <person name="Lipzen A."/>
            <person name="Grimwood J."/>
            <person name="Schmutz J."/>
            <person name="Clum A."/>
            <person name="Reid I.D."/>
            <person name="Moisan M.C."/>
            <person name="Butler G."/>
            <person name="Nguyen T.T.M."/>
            <person name="Dewar K."/>
            <person name="Conant G."/>
            <person name="Drula E."/>
            <person name="Henrissat B."/>
            <person name="Hansel C."/>
            <person name="Singer S."/>
            <person name="Hutchinson M.I."/>
            <person name="de Vries R.P."/>
            <person name="Natvig D.O."/>
            <person name="Powell A.J."/>
            <person name="Tsang A."/>
            <person name="Grigoriev I.V."/>
        </authorList>
    </citation>
    <scope>NUCLEOTIDE SEQUENCE [LARGE SCALE GENOMIC DNA]</scope>
    <source>
        <strain evidence="3 4">CBS 494.80</strain>
    </source>
</reference>
<feature type="compositionally biased region" description="Basic and acidic residues" evidence="1">
    <location>
        <begin position="624"/>
        <end position="641"/>
    </location>
</feature>
<sequence>MAFSNLLCKARDKAPTPTPIPIPPQPHNQPDLLLLHHQVYSLCNPAYTEASFVSCHFDAFHTTARRLSTESYNYNYDYDPQGAYVDGWLCKTMDLDGGPVALQRSGSHQSNTSGRSARSQTVRGKPRKYASYMSSSASSISDKSLTSFPSFSPESPKDRPLIPRSVDGTANGARKPSDTSPSIVESLTTSSVKQNRPALFDDAPLTVSSVPGSIHLANDDHIERLIARNGAVSFVRQIAEDLAQRDAQIASLRRKAESRERALRKIILECGLSNLDLETRLRAIESEKKSPTDSVNGDIIEEDGLEDLMSDAMGGSLARGEFGTMDHDATIRAAAKLKALEDKPATVQRGWKDYIWGGTSRKTSRASSINGDAVSALGGTERLGSTATNRKSVLQNGLFQPPAGSRSPARSPMRSPSRASSMLSTNIAAPHRDRKPSSGLASLALKLVAGTTMATRDVDTGRGRANSIGATPEGRAASSASAKTTMSARTAPVKPGPKSIPGNRRATNAGKAPVRPQERWDTMGSSPQNTTTSRGADNYGPVEMDTILDPDDQPPTITQIYNNPYNPEFLTDRFGFIYDQRRKKRQREAAENMQKMKRGSRVEMLSSARSGLSVDISSSDISIEEERPDTPTSTEERLEDGKPVKRWQDYLKIATFPTELLSHTPSGGVPAFEVMEGGEVPRSPGIMTEERGFLPSASTTAPQPSIAIVSQNATMSKPVVSEPTPSADLSQEDAEPVKILLKQLGELHDSLQQAKTPRWNDFLRKVRAERKRDGEAAAAALAATVDKGSQRPIAVMPEATLTDGEMIGVAGLGNKGKVGRAKWNEFKALVLGGIPVAYRAKIWAECSGAAALRVPGYYEDLVAQNDNNDDPAIVAQIQMDINRTLTDNIFFRKGPGVTKLNEVLLAYSRRNREVGYCQGMNLITACLLLIMPTAEEAFYVLASIIENILPRGYYDHSLLASRADQQVLRQYVTSILPKLSAHLDDLAIELEALTFQWFLSVFTDCLSAEALFRVWDVVLCVNDGSTFLFQVALALLKLNESQLLQCTTPASVYTYINHQMTNHAISIDGLIHASEGLRKVVKREDVEARRARAIEAEREMGREREERNEKRRKERAKNAAANVANVAAAVVEVEVNVSVPVAEADESAEPATVLSTPSVLSPVKETQLELASDDLGELTVRTPMPVDEERDFA</sequence>
<dbReference type="InterPro" id="IPR050302">
    <property type="entry name" value="Rab_GAP_TBC_domain"/>
</dbReference>
<feature type="compositionally biased region" description="Polar residues" evidence="1">
    <location>
        <begin position="523"/>
        <end position="535"/>
    </location>
</feature>
<comment type="caution">
    <text evidence="3">The sequence shown here is derived from an EMBL/GenBank/DDBJ whole genome shotgun (WGS) entry which is preliminary data.</text>
</comment>
<feature type="region of interest" description="Disordered" evidence="1">
    <location>
        <begin position="140"/>
        <end position="191"/>
    </location>
</feature>
<feature type="region of interest" description="Disordered" evidence="1">
    <location>
        <begin position="100"/>
        <end position="128"/>
    </location>
</feature>
<name>A0ABR4CJX5_9HELO</name>
<evidence type="ECO:0000259" key="2">
    <source>
        <dbReference type="PROSITE" id="PS50086"/>
    </source>
</evidence>
<gene>
    <name evidence="3" type="ORF">VTL71DRAFT_14759</name>
</gene>
<dbReference type="SUPFAM" id="SSF47923">
    <property type="entry name" value="Ypt/Rab-GAP domain of gyp1p"/>
    <property type="match status" value="2"/>
</dbReference>
<proteinExistence type="predicted"/>
<dbReference type="Gene3D" id="1.10.472.80">
    <property type="entry name" value="Ypt/Rab-GAP domain of gyp1p, domain 3"/>
    <property type="match status" value="1"/>
</dbReference>
<dbReference type="Gene3D" id="1.10.8.270">
    <property type="entry name" value="putative rabgap domain of human tbc1 domain family member 14 like domains"/>
    <property type="match status" value="1"/>
</dbReference>
<feature type="region of interest" description="Disordered" evidence="1">
    <location>
        <begin position="585"/>
        <end position="641"/>
    </location>
</feature>
<dbReference type="PANTHER" id="PTHR47219:SF20">
    <property type="entry name" value="TBC1 DOMAIN FAMILY MEMBER 2B"/>
    <property type="match status" value="1"/>
</dbReference>
<dbReference type="InterPro" id="IPR000195">
    <property type="entry name" value="Rab-GAP-TBC_dom"/>
</dbReference>
<evidence type="ECO:0000256" key="1">
    <source>
        <dbReference type="SAM" id="MobiDB-lite"/>
    </source>
</evidence>
<dbReference type="InterPro" id="IPR035969">
    <property type="entry name" value="Rab-GAP_TBC_sf"/>
</dbReference>
<feature type="region of interest" description="Disordered" evidence="1">
    <location>
        <begin position="395"/>
        <end position="438"/>
    </location>
</feature>
<dbReference type="SMART" id="SM00164">
    <property type="entry name" value="TBC"/>
    <property type="match status" value="1"/>
</dbReference>
<feature type="region of interest" description="Disordered" evidence="1">
    <location>
        <begin position="1174"/>
        <end position="1193"/>
    </location>
</feature>
<feature type="compositionally biased region" description="Low complexity" evidence="1">
    <location>
        <begin position="401"/>
        <end position="421"/>
    </location>
</feature>
<dbReference type="EMBL" id="JAZHXI010000007">
    <property type="protein sequence ID" value="KAL2070079.1"/>
    <property type="molecule type" value="Genomic_DNA"/>
</dbReference>
<dbReference type="PANTHER" id="PTHR47219">
    <property type="entry name" value="RAB GTPASE-ACTIVATING PROTEIN 1-LIKE"/>
    <property type="match status" value="1"/>
</dbReference>
<feature type="compositionally biased region" description="Polar residues" evidence="1">
    <location>
        <begin position="104"/>
        <end position="122"/>
    </location>
</feature>
<dbReference type="Pfam" id="PF00566">
    <property type="entry name" value="RabGAP-TBC"/>
    <property type="match status" value="1"/>
</dbReference>
<feature type="compositionally biased region" description="Polar residues" evidence="1">
    <location>
        <begin position="178"/>
        <end position="191"/>
    </location>
</feature>
<evidence type="ECO:0000313" key="4">
    <source>
        <dbReference type="Proteomes" id="UP001595075"/>
    </source>
</evidence>
<organism evidence="3 4">
    <name type="scientific">Oculimacula yallundae</name>
    <dbReference type="NCBI Taxonomy" id="86028"/>
    <lineage>
        <taxon>Eukaryota</taxon>
        <taxon>Fungi</taxon>
        <taxon>Dikarya</taxon>
        <taxon>Ascomycota</taxon>
        <taxon>Pezizomycotina</taxon>
        <taxon>Leotiomycetes</taxon>
        <taxon>Helotiales</taxon>
        <taxon>Ploettnerulaceae</taxon>
        <taxon>Oculimacula</taxon>
    </lineage>
</organism>
<feature type="compositionally biased region" description="Low complexity" evidence="1">
    <location>
        <begin position="476"/>
        <end position="491"/>
    </location>
</feature>
<accession>A0ABR4CJX5</accession>
<feature type="region of interest" description="Disordered" evidence="1">
    <location>
        <begin position="456"/>
        <end position="540"/>
    </location>
</feature>
<evidence type="ECO:0000313" key="3">
    <source>
        <dbReference type="EMBL" id="KAL2070079.1"/>
    </source>
</evidence>